<dbReference type="MEROPS" id="A01.015"/>
<dbReference type="eggNOG" id="KOG1339">
    <property type="taxonomic scope" value="Eukaryota"/>
</dbReference>
<keyword evidence="8" id="KW-0472">Membrane</keyword>
<evidence type="ECO:0000256" key="3">
    <source>
        <dbReference type="ARBA" id="ARBA00022729"/>
    </source>
</evidence>
<dbReference type="InterPro" id="IPR021109">
    <property type="entry name" value="Peptidase_aspartic_dom_sf"/>
</dbReference>
<dbReference type="InterPro" id="IPR001969">
    <property type="entry name" value="Aspartic_peptidase_AS"/>
</dbReference>
<evidence type="ECO:0000256" key="4">
    <source>
        <dbReference type="ARBA" id="ARBA00022750"/>
    </source>
</evidence>
<proteinExistence type="inferred from homology"/>
<feature type="region of interest" description="Disordered" evidence="7">
    <location>
        <begin position="416"/>
        <end position="457"/>
    </location>
</feature>
<keyword evidence="4 6" id="KW-0064">Aspartyl protease</keyword>
<dbReference type="InterPro" id="IPR033121">
    <property type="entry name" value="PEPTIDASE_A1"/>
</dbReference>
<feature type="transmembrane region" description="Helical" evidence="8">
    <location>
        <begin position="466"/>
        <end position="487"/>
    </location>
</feature>
<evidence type="ECO:0000313" key="12">
    <source>
        <dbReference type="Proteomes" id="UP000016923"/>
    </source>
</evidence>
<dbReference type="InterPro" id="IPR033876">
    <property type="entry name" value="SAP-like"/>
</dbReference>
<evidence type="ECO:0000256" key="7">
    <source>
        <dbReference type="SAM" id="MobiDB-lite"/>
    </source>
</evidence>
<dbReference type="OMA" id="NAVCIPK"/>
<sequence>MRTTHLAPSALFVASASAVLEIGLKKAHPSQGFASPLGRRADSPSTYLQTLVNNVTGGGYYANISLGTPPQPQLLIVDTGSSDTWLVSSNGFDIAYLDGSTSTGDYFTDTFNIGGASIKSLQMGYATEVVRGTGIMGVSYSASVSTTEVYPNLIDEFVTQGLIATKAYSLYLNDYHSDTGTILFGGIDTEKFIGNLTVMPILQTFSSSGGNTSHSVLAVALEDITAKDTSEHTVDLGGSAVPAILDSGTTLSYLPSDIAASLFDAVGAYTDTVETGYTFIDCETADLTVSFTFGTGATIKVPAEMIVLNVFADVQDQIPRNVPFDNACLFGFQDIDGTSTSSNKKLSAAGIKAVTSSSYALLGDTFLRSAYAVYDLTNNEIALAQSNLNSSESNVVELDASQSGIPTTLTGVAAQQTNTATTTKSTATSTSGSSSGDDGTVTVTASPTSAGSTSGAGASLSQGPSYGVLAVAGVSCLFSFLSGALVMA</sequence>
<reference evidence="11 12" key="1">
    <citation type="journal article" date="2013" name="BMC Genomics">
        <title>The genome and transcriptome of the pine saprophyte Ophiostoma piceae, and a comparison with the bark beetle-associated pine pathogen Grosmannia clavigera.</title>
        <authorList>
            <person name="Haridas S."/>
            <person name="Wang Y."/>
            <person name="Lim L."/>
            <person name="Massoumi Alamouti S."/>
            <person name="Jackman S."/>
            <person name="Docking R."/>
            <person name="Robertson G."/>
            <person name="Birol I."/>
            <person name="Bohlmann J."/>
            <person name="Breuil C."/>
        </authorList>
    </citation>
    <scope>NUCLEOTIDE SEQUENCE [LARGE SCALE GENOMIC DNA]</scope>
    <source>
        <strain evidence="11 12">UAMH 11346</strain>
    </source>
</reference>
<dbReference type="PROSITE" id="PS51767">
    <property type="entry name" value="PEPTIDASE_A1"/>
    <property type="match status" value="1"/>
</dbReference>
<dbReference type="PRINTS" id="PR00792">
    <property type="entry name" value="PEPSIN"/>
</dbReference>
<dbReference type="GO" id="GO:0004190">
    <property type="term" value="F:aspartic-type endopeptidase activity"/>
    <property type="evidence" value="ECO:0007669"/>
    <property type="project" value="UniProtKB-KW"/>
</dbReference>
<organism evidence="11 12">
    <name type="scientific">Ophiostoma piceae (strain UAMH 11346)</name>
    <name type="common">Sap stain fungus</name>
    <dbReference type="NCBI Taxonomy" id="1262450"/>
    <lineage>
        <taxon>Eukaryota</taxon>
        <taxon>Fungi</taxon>
        <taxon>Dikarya</taxon>
        <taxon>Ascomycota</taxon>
        <taxon>Pezizomycotina</taxon>
        <taxon>Sordariomycetes</taxon>
        <taxon>Sordariomycetidae</taxon>
        <taxon>Ophiostomatales</taxon>
        <taxon>Ophiostomataceae</taxon>
        <taxon>Ophiostoma</taxon>
    </lineage>
</organism>
<keyword evidence="8" id="KW-0812">Transmembrane</keyword>
<dbReference type="Gene3D" id="2.40.70.10">
    <property type="entry name" value="Acid Proteases"/>
    <property type="match status" value="3"/>
</dbReference>
<feature type="domain" description="Peptidase A1" evidence="10">
    <location>
        <begin position="60"/>
        <end position="384"/>
    </location>
</feature>
<dbReference type="PANTHER" id="PTHR47966:SF65">
    <property type="entry name" value="ASPARTIC-TYPE ENDOPEPTIDASE"/>
    <property type="match status" value="1"/>
</dbReference>
<gene>
    <name evidence="11" type="ORF">F503_01819</name>
</gene>
<evidence type="ECO:0000313" key="11">
    <source>
        <dbReference type="EMBL" id="EPE03929.1"/>
    </source>
</evidence>
<dbReference type="EMBL" id="KE148164">
    <property type="protein sequence ID" value="EPE03929.1"/>
    <property type="molecule type" value="Genomic_DNA"/>
</dbReference>
<keyword evidence="8" id="KW-1133">Transmembrane helix</keyword>
<protein>
    <submittedName>
        <fullName evidence="11">Aspartic-type endopeptidase</fullName>
    </submittedName>
</protein>
<feature type="chain" id="PRO_5004518050" evidence="9">
    <location>
        <begin position="19"/>
        <end position="488"/>
    </location>
</feature>
<dbReference type="GO" id="GO:0006508">
    <property type="term" value="P:proteolysis"/>
    <property type="evidence" value="ECO:0007669"/>
    <property type="project" value="UniProtKB-KW"/>
</dbReference>
<dbReference type="InterPro" id="IPR001461">
    <property type="entry name" value="Aspartic_peptidase_A1"/>
</dbReference>
<dbReference type="AlphaFoldDB" id="S3BRM0"/>
<dbReference type="HOGENOM" id="CLU_013253_9_3_1"/>
<feature type="signal peptide" evidence="9">
    <location>
        <begin position="1"/>
        <end position="18"/>
    </location>
</feature>
<dbReference type="VEuPathDB" id="FungiDB:F503_01819"/>
<evidence type="ECO:0000259" key="10">
    <source>
        <dbReference type="PROSITE" id="PS51767"/>
    </source>
</evidence>
<keyword evidence="3 9" id="KW-0732">Signal</keyword>
<dbReference type="SUPFAM" id="SSF50630">
    <property type="entry name" value="Acid proteases"/>
    <property type="match status" value="1"/>
</dbReference>
<dbReference type="PANTHER" id="PTHR47966">
    <property type="entry name" value="BETA-SITE APP-CLEAVING ENZYME, ISOFORM A-RELATED"/>
    <property type="match status" value="1"/>
</dbReference>
<evidence type="ECO:0000256" key="8">
    <source>
        <dbReference type="SAM" id="Phobius"/>
    </source>
</evidence>
<evidence type="ECO:0000256" key="1">
    <source>
        <dbReference type="ARBA" id="ARBA00007447"/>
    </source>
</evidence>
<evidence type="ECO:0000256" key="6">
    <source>
        <dbReference type="RuleBase" id="RU000454"/>
    </source>
</evidence>
<dbReference type="CDD" id="cd05474">
    <property type="entry name" value="SAP_like"/>
    <property type="match status" value="1"/>
</dbReference>
<keyword evidence="5 6" id="KW-0378">Hydrolase</keyword>
<keyword evidence="12" id="KW-1185">Reference proteome</keyword>
<evidence type="ECO:0000256" key="2">
    <source>
        <dbReference type="ARBA" id="ARBA00022670"/>
    </source>
</evidence>
<keyword evidence="2 6" id="KW-0645">Protease</keyword>
<evidence type="ECO:0000256" key="5">
    <source>
        <dbReference type="ARBA" id="ARBA00022801"/>
    </source>
</evidence>
<evidence type="ECO:0000256" key="9">
    <source>
        <dbReference type="SAM" id="SignalP"/>
    </source>
</evidence>
<name>S3BRM0_OPHP1</name>
<dbReference type="Pfam" id="PF00026">
    <property type="entry name" value="Asp"/>
    <property type="match status" value="1"/>
</dbReference>
<dbReference type="Proteomes" id="UP000016923">
    <property type="component" value="Unassembled WGS sequence"/>
</dbReference>
<dbReference type="STRING" id="1262450.S3BRM0"/>
<comment type="similarity">
    <text evidence="1 6">Belongs to the peptidase A1 family.</text>
</comment>
<accession>S3BRM0</accession>
<dbReference type="OrthoDB" id="771136at2759"/>
<dbReference type="PROSITE" id="PS00141">
    <property type="entry name" value="ASP_PROTEASE"/>
    <property type="match status" value="2"/>
</dbReference>